<proteinExistence type="predicted"/>
<organism evidence="2 3">
    <name type="scientific">Apostasia shenzhenica</name>
    <dbReference type="NCBI Taxonomy" id="1088818"/>
    <lineage>
        <taxon>Eukaryota</taxon>
        <taxon>Viridiplantae</taxon>
        <taxon>Streptophyta</taxon>
        <taxon>Embryophyta</taxon>
        <taxon>Tracheophyta</taxon>
        <taxon>Spermatophyta</taxon>
        <taxon>Magnoliopsida</taxon>
        <taxon>Liliopsida</taxon>
        <taxon>Asparagales</taxon>
        <taxon>Orchidaceae</taxon>
        <taxon>Apostasioideae</taxon>
        <taxon>Apostasia</taxon>
    </lineage>
</organism>
<dbReference type="OrthoDB" id="751338at2759"/>
<sequence>MDLKSVMDGSGGRWTEERHSLFLSWIEASFVRQGLGIRPDGRRNLARSSGSNHERYFPDIPTESTGESWSSSAPPAAAAAAAVLSDPVPHVITARRSTRKRAILRYNTSQDQVVPDVGNNEAAGSVAD</sequence>
<keyword evidence="3" id="KW-1185">Reference proteome</keyword>
<name>A0A2I0AF49_9ASPA</name>
<reference evidence="2 3" key="1">
    <citation type="journal article" date="2017" name="Nature">
        <title>The Apostasia genome and the evolution of orchids.</title>
        <authorList>
            <person name="Zhang G.Q."/>
            <person name="Liu K.W."/>
            <person name="Li Z."/>
            <person name="Lohaus R."/>
            <person name="Hsiao Y.Y."/>
            <person name="Niu S.C."/>
            <person name="Wang J.Y."/>
            <person name="Lin Y.C."/>
            <person name="Xu Q."/>
            <person name="Chen L.J."/>
            <person name="Yoshida K."/>
            <person name="Fujiwara S."/>
            <person name="Wang Z.W."/>
            <person name="Zhang Y.Q."/>
            <person name="Mitsuda N."/>
            <person name="Wang M."/>
            <person name="Liu G.H."/>
            <person name="Pecoraro L."/>
            <person name="Huang H.X."/>
            <person name="Xiao X.J."/>
            <person name="Lin M."/>
            <person name="Wu X.Y."/>
            <person name="Wu W.L."/>
            <person name="Chen Y.Y."/>
            <person name="Chang S.B."/>
            <person name="Sakamoto S."/>
            <person name="Ohme-Takagi M."/>
            <person name="Yagi M."/>
            <person name="Zeng S.J."/>
            <person name="Shen C.Y."/>
            <person name="Yeh C.M."/>
            <person name="Luo Y.B."/>
            <person name="Tsai W.C."/>
            <person name="Van de Peer Y."/>
            <person name="Liu Z.J."/>
        </authorList>
    </citation>
    <scope>NUCLEOTIDE SEQUENCE [LARGE SCALE GENOMIC DNA]</scope>
    <source>
        <strain evidence="3">cv. Shenzhen</strain>
        <tissue evidence="2">Stem</tissue>
    </source>
</reference>
<dbReference type="AlphaFoldDB" id="A0A2I0AF49"/>
<accession>A0A2I0AF49</accession>
<evidence type="ECO:0000313" key="3">
    <source>
        <dbReference type="Proteomes" id="UP000236161"/>
    </source>
</evidence>
<dbReference type="EMBL" id="KZ451982">
    <property type="protein sequence ID" value="PKA54171.1"/>
    <property type="molecule type" value="Genomic_DNA"/>
</dbReference>
<protein>
    <submittedName>
        <fullName evidence="2">Uncharacterized protein</fullName>
    </submittedName>
</protein>
<evidence type="ECO:0000313" key="2">
    <source>
        <dbReference type="EMBL" id="PKA54171.1"/>
    </source>
</evidence>
<gene>
    <name evidence="2" type="ORF">AXF42_Ash000004</name>
</gene>
<evidence type="ECO:0000256" key="1">
    <source>
        <dbReference type="SAM" id="MobiDB-lite"/>
    </source>
</evidence>
<feature type="region of interest" description="Disordered" evidence="1">
    <location>
        <begin position="39"/>
        <end position="73"/>
    </location>
</feature>
<dbReference type="Proteomes" id="UP000236161">
    <property type="component" value="Unassembled WGS sequence"/>
</dbReference>